<evidence type="ECO:0000313" key="5">
    <source>
        <dbReference type="EMBL" id="MCL7747661.1"/>
    </source>
</evidence>
<keyword evidence="3 4" id="KW-0732">Signal</keyword>
<dbReference type="PANTHER" id="PTHR43649">
    <property type="entry name" value="ARABINOSE-BINDING PROTEIN-RELATED"/>
    <property type="match status" value="1"/>
</dbReference>
<protein>
    <submittedName>
        <fullName evidence="5">ABC transporter substrate-binding protein</fullName>
    </submittedName>
</protein>
<comment type="similarity">
    <text evidence="1">Belongs to the bacterial solute-binding protein 1 family.</text>
</comment>
<dbReference type="InterPro" id="IPR006059">
    <property type="entry name" value="SBP"/>
</dbReference>
<dbReference type="AlphaFoldDB" id="A0A9X2CSY1"/>
<evidence type="ECO:0000256" key="1">
    <source>
        <dbReference type="ARBA" id="ARBA00008520"/>
    </source>
</evidence>
<reference evidence="5" key="1">
    <citation type="submission" date="2022-02" db="EMBL/GenBank/DDBJ databases">
        <title>Halalkalibacter sp. nov. isolated from Lonar Lake, India.</title>
        <authorList>
            <person name="Joshi A."/>
            <person name="Thite S."/>
            <person name="Lodha T."/>
        </authorList>
    </citation>
    <scope>NUCLEOTIDE SEQUENCE</scope>
    <source>
        <strain evidence="5">MEB205</strain>
    </source>
</reference>
<keyword evidence="2" id="KW-0813">Transport</keyword>
<dbReference type="PROSITE" id="PS01037">
    <property type="entry name" value="SBP_BACTERIAL_1"/>
    <property type="match status" value="1"/>
</dbReference>
<evidence type="ECO:0000256" key="4">
    <source>
        <dbReference type="SAM" id="SignalP"/>
    </source>
</evidence>
<keyword evidence="6" id="KW-1185">Reference proteome</keyword>
<feature type="signal peptide" evidence="4">
    <location>
        <begin position="1"/>
        <end position="20"/>
    </location>
</feature>
<comment type="caution">
    <text evidence="5">The sequence shown here is derived from an EMBL/GenBank/DDBJ whole genome shotgun (WGS) entry which is preliminary data.</text>
</comment>
<dbReference type="InterPro" id="IPR006061">
    <property type="entry name" value="SBP_1_CS"/>
</dbReference>
<proteinExistence type="inferred from homology"/>
<dbReference type="EMBL" id="JAKRYL010000010">
    <property type="protein sequence ID" value="MCL7747661.1"/>
    <property type="molecule type" value="Genomic_DNA"/>
</dbReference>
<dbReference type="Gene3D" id="3.40.190.10">
    <property type="entry name" value="Periplasmic binding protein-like II"/>
    <property type="match status" value="2"/>
</dbReference>
<organism evidence="5 6">
    <name type="scientific">Halalkalibacter alkaliphilus</name>
    <dbReference type="NCBI Taxonomy" id="2917993"/>
    <lineage>
        <taxon>Bacteria</taxon>
        <taxon>Bacillati</taxon>
        <taxon>Bacillota</taxon>
        <taxon>Bacilli</taxon>
        <taxon>Bacillales</taxon>
        <taxon>Bacillaceae</taxon>
        <taxon>Halalkalibacter</taxon>
    </lineage>
</organism>
<dbReference type="PANTHER" id="PTHR43649:SF12">
    <property type="entry name" value="DIACETYLCHITOBIOSE BINDING PROTEIN DASA"/>
    <property type="match status" value="1"/>
</dbReference>
<name>A0A9X2CSY1_9BACI</name>
<dbReference type="GO" id="GO:0055085">
    <property type="term" value="P:transmembrane transport"/>
    <property type="evidence" value="ECO:0007669"/>
    <property type="project" value="InterPro"/>
</dbReference>
<dbReference type="PROSITE" id="PS51257">
    <property type="entry name" value="PROKAR_LIPOPROTEIN"/>
    <property type="match status" value="1"/>
</dbReference>
<gene>
    <name evidence="5" type="ORF">MF646_11080</name>
</gene>
<dbReference type="Pfam" id="PF01547">
    <property type="entry name" value="SBP_bac_1"/>
    <property type="match status" value="1"/>
</dbReference>
<dbReference type="SUPFAM" id="SSF53850">
    <property type="entry name" value="Periplasmic binding protein-like II"/>
    <property type="match status" value="1"/>
</dbReference>
<evidence type="ECO:0000313" key="6">
    <source>
        <dbReference type="Proteomes" id="UP001139150"/>
    </source>
</evidence>
<dbReference type="RefSeq" id="WP_250096559.1">
    <property type="nucleotide sequence ID" value="NZ_JAKRYL010000010.1"/>
</dbReference>
<dbReference type="InterPro" id="IPR050490">
    <property type="entry name" value="Bact_solute-bd_prot1"/>
</dbReference>
<feature type="chain" id="PRO_5040762623" evidence="4">
    <location>
        <begin position="21"/>
        <end position="434"/>
    </location>
</feature>
<dbReference type="Proteomes" id="UP001139150">
    <property type="component" value="Unassembled WGS sequence"/>
</dbReference>
<evidence type="ECO:0000256" key="3">
    <source>
        <dbReference type="ARBA" id="ARBA00022729"/>
    </source>
</evidence>
<sequence length="434" mass="48376">MKKKLLSLCLGSMLMGSLLVGCGGDTESEATESPETAAGEEQISIDIFQGKVEFRDQFIELARQYEEENPNVSINFAAVGGGSDYFTSLRSRFSAGDEPEIFSLAGPSELADYQQYLADVSDTKAASLALEGTLDGITTEEGVFGLPFNLEGYGLIYNKRIFEEAGINAEEILTFEDLEAAVQVIDEQKEELDIDAVFALAGSELWVTGNHLANVYIAPEFDNDVLQAYESGSLEFEKNDELQRMVDLQSNYSVQPVLSVDYSQQVERYFSLERVAMIQQGNWIYPSVNEMDPDFAQNGIGILPIPMEGYEGHLPVGVPNYWVVNNNKDPEVVQASKDFLDWLYTSDIGKEAVLTQLNFIPAYEGFDETKIADPLSQAIYEYTTEGNTIGWVFMGYPNPWGDILGANIQEYIAEQISWDQVIDNSVNEWESMRE</sequence>
<evidence type="ECO:0000256" key="2">
    <source>
        <dbReference type="ARBA" id="ARBA00022448"/>
    </source>
</evidence>
<accession>A0A9X2CSY1</accession>